<evidence type="ECO:0000313" key="2">
    <source>
        <dbReference type="Proteomes" id="UP000586346"/>
    </source>
</evidence>
<protein>
    <submittedName>
        <fullName evidence="1">Uncharacterized protein</fullName>
    </submittedName>
</protein>
<sequence>MAVIEIWLQVLTDGGEVAGMQLDTLLWDIHTPPPRGNAECRKSQVHFCICDRWFEVLFVFRI</sequence>
<keyword evidence="2" id="KW-1185">Reference proteome</keyword>
<gene>
    <name evidence="1" type="ORF">H6P72_25650</name>
</gene>
<accession>A0ABR6U3U9</accession>
<comment type="caution">
    <text evidence="1">The sequence shown here is derived from an EMBL/GenBank/DDBJ whole genome shotgun (WGS) entry which is preliminary data.</text>
</comment>
<reference evidence="1 2" key="1">
    <citation type="submission" date="2020-08" db="EMBL/GenBank/DDBJ databases">
        <title>Emergence and comparative genomics analysis of Citrobacter in Fennec fox imported from North Africa to China.</title>
        <authorList>
            <person name="Zheng B."/>
        </authorList>
    </citation>
    <scope>NUCLEOTIDE SEQUENCE [LARGE SCALE GENOMIC DNA]</scope>
    <source>
        <strain evidence="1 2">FF371</strain>
    </source>
</reference>
<evidence type="ECO:0000313" key="1">
    <source>
        <dbReference type="EMBL" id="MBC2649963.1"/>
    </source>
</evidence>
<dbReference type="Proteomes" id="UP000586346">
    <property type="component" value="Unassembled WGS sequence"/>
</dbReference>
<name>A0ABR6U3U9_CITBR</name>
<proteinExistence type="predicted"/>
<organism evidence="1 2">
    <name type="scientific">Citrobacter braakii</name>
    <dbReference type="NCBI Taxonomy" id="57706"/>
    <lineage>
        <taxon>Bacteria</taxon>
        <taxon>Pseudomonadati</taxon>
        <taxon>Pseudomonadota</taxon>
        <taxon>Gammaproteobacteria</taxon>
        <taxon>Enterobacterales</taxon>
        <taxon>Enterobacteriaceae</taxon>
        <taxon>Citrobacter</taxon>
        <taxon>Citrobacter freundii complex</taxon>
    </lineage>
</organism>
<dbReference type="EMBL" id="JACLAH010000038">
    <property type="protein sequence ID" value="MBC2649963.1"/>
    <property type="molecule type" value="Genomic_DNA"/>
</dbReference>